<evidence type="ECO:0000313" key="3">
    <source>
        <dbReference type="Proteomes" id="UP001569428"/>
    </source>
</evidence>
<proteinExistence type="predicted"/>
<reference evidence="2 3" key="1">
    <citation type="submission" date="2024-08" db="EMBL/GenBank/DDBJ databases">
        <authorList>
            <person name="Ishaq N."/>
        </authorList>
    </citation>
    <scope>NUCLEOTIDE SEQUENCE [LARGE SCALE GENOMIC DNA]</scope>
    <source>
        <strain evidence="2 3">DSM 18651</strain>
    </source>
</reference>
<accession>A0ABV4NU53</accession>
<dbReference type="RefSeq" id="WP_371837257.1">
    <property type="nucleotide sequence ID" value="NZ_JBGMEK010000002.1"/>
</dbReference>
<protein>
    <recommendedName>
        <fullName evidence="4">Cytochrome oxidase Cu insertion factor, SCO1/SenC/PrrC family</fullName>
    </recommendedName>
</protein>
<evidence type="ECO:0000256" key="1">
    <source>
        <dbReference type="SAM" id="Phobius"/>
    </source>
</evidence>
<evidence type="ECO:0000313" key="2">
    <source>
        <dbReference type="EMBL" id="MFA0809641.1"/>
    </source>
</evidence>
<sequence length="213" mass="24326">MEKKEQVSIFESAQKSKSYTQRRRLQGISIVASVLLPIAAAYIVFYTGMGMPSGTINQGELIQPPVKIDDFKVTFQGKQMPLVNTESPKWRYLIFGGEECGYECEKLLYTSRQVHIRLGEKANRVERLLITGGAISADREEQLKSEHPRLRVLQLNQENIQALQELTAHQNVADIRAVLIDQKGFAMMAYDNHHSGNQLLKDIKRLLRYSYDK</sequence>
<gene>
    <name evidence="2" type="ORF">ACCI49_01815</name>
</gene>
<comment type="caution">
    <text evidence="2">The sequence shown here is derived from an EMBL/GenBank/DDBJ whole genome shotgun (WGS) entry which is preliminary data.</text>
</comment>
<keyword evidence="1" id="KW-0472">Membrane</keyword>
<organism evidence="2 3">
    <name type="scientific">Microbulbifer epialgicus</name>
    <dbReference type="NCBI Taxonomy" id="393907"/>
    <lineage>
        <taxon>Bacteria</taxon>
        <taxon>Pseudomonadati</taxon>
        <taxon>Pseudomonadota</taxon>
        <taxon>Gammaproteobacteria</taxon>
        <taxon>Cellvibrionales</taxon>
        <taxon>Microbulbiferaceae</taxon>
        <taxon>Microbulbifer</taxon>
    </lineage>
</organism>
<name>A0ABV4NU53_9GAMM</name>
<dbReference type="EMBL" id="JBGMEK010000002">
    <property type="protein sequence ID" value="MFA0809641.1"/>
    <property type="molecule type" value="Genomic_DNA"/>
</dbReference>
<keyword evidence="1" id="KW-0812">Transmembrane</keyword>
<keyword evidence="1" id="KW-1133">Transmembrane helix</keyword>
<keyword evidence="3" id="KW-1185">Reference proteome</keyword>
<evidence type="ECO:0008006" key="4">
    <source>
        <dbReference type="Google" id="ProtNLM"/>
    </source>
</evidence>
<dbReference type="Proteomes" id="UP001569428">
    <property type="component" value="Unassembled WGS sequence"/>
</dbReference>
<feature type="transmembrane region" description="Helical" evidence="1">
    <location>
        <begin position="25"/>
        <end position="45"/>
    </location>
</feature>